<proteinExistence type="predicted"/>
<sequence>MSGGGSTETDVQIVAQRLAEIGDTFEQEFFAKKIELPRRPRRRLAVELSGPDGEASRRRPWPDAVLLAWHVGVLIFLMHRDPLSRKVTPRAGREMGKGSVNAGGPPSVFYGGGYMYIVLAGLTGDQTLL</sequence>
<dbReference type="EMBL" id="GG666747">
    <property type="protein sequence ID" value="EEN42107.1"/>
    <property type="molecule type" value="Genomic_DNA"/>
</dbReference>
<protein>
    <submittedName>
        <fullName evidence="1">Uncharacterized protein</fullName>
    </submittedName>
</protein>
<dbReference type="InParanoid" id="C3ZZC3"/>
<accession>C3ZZC3</accession>
<organism>
    <name type="scientific">Branchiostoma floridae</name>
    <name type="common">Florida lancelet</name>
    <name type="synonym">Amphioxus</name>
    <dbReference type="NCBI Taxonomy" id="7739"/>
    <lineage>
        <taxon>Eukaryota</taxon>
        <taxon>Metazoa</taxon>
        <taxon>Chordata</taxon>
        <taxon>Cephalochordata</taxon>
        <taxon>Leptocardii</taxon>
        <taxon>Amphioxiformes</taxon>
        <taxon>Branchiostomatidae</taxon>
        <taxon>Branchiostoma</taxon>
    </lineage>
</organism>
<reference evidence="1" key="1">
    <citation type="journal article" date="2008" name="Nature">
        <title>The amphioxus genome and the evolution of the chordate karyotype.</title>
        <authorList>
            <consortium name="US DOE Joint Genome Institute (JGI-PGF)"/>
            <person name="Putnam N.H."/>
            <person name="Butts T."/>
            <person name="Ferrier D.E.K."/>
            <person name="Furlong R.F."/>
            <person name="Hellsten U."/>
            <person name="Kawashima T."/>
            <person name="Robinson-Rechavi M."/>
            <person name="Shoguchi E."/>
            <person name="Terry A."/>
            <person name="Yu J.-K."/>
            <person name="Benito-Gutierrez E.L."/>
            <person name="Dubchak I."/>
            <person name="Garcia-Fernandez J."/>
            <person name="Gibson-Brown J.J."/>
            <person name="Grigoriev I.V."/>
            <person name="Horton A.C."/>
            <person name="de Jong P.J."/>
            <person name="Jurka J."/>
            <person name="Kapitonov V.V."/>
            <person name="Kohara Y."/>
            <person name="Kuroki Y."/>
            <person name="Lindquist E."/>
            <person name="Lucas S."/>
            <person name="Osoegawa K."/>
            <person name="Pennacchio L.A."/>
            <person name="Salamov A.A."/>
            <person name="Satou Y."/>
            <person name="Sauka-Spengler T."/>
            <person name="Schmutz J."/>
            <person name="Shin-I T."/>
            <person name="Toyoda A."/>
            <person name="Bronner-Fraser M."/>
            <person name="Fujiyama A."/>
            <person name="Holland L.Z."/>
            <person name="Holland P.W.H."/>
            <person name="Satoh N."/>
            <person name="Rokhsar D.S."/>
        </authorList>
    </citation>
    <scope>NUCLEOTIDE SEQUENCE [LARGE SCALE GENOMIC DNA]</scope>
    <source>
        <strain evidence="1">S238N-H82</strain>
        <tissue evidence="1">Testes</tissue>
    </source>
</reference>
<gene>
    <name evidence="1" type="ORF">BRAFLDRAFT_108217</name>
</gene>
<name>C3ZZC3_BRAFL</name>
<dbReference type="AlphaFoldDB" id="C3ZZC3"/>
<evidence type="ECO:0000313" key="1">
    <source>
        <dbReference type="EMBL" id="EEN42107.1"/>
    </source>
</evidence>